<gene>
    <name evidence="1" type="ORF">CCACVL1_15047</name>
</gene>
<name>A0A1R3I4E0_COCAP</name>
<keyword evidence="2" id="KW-1185">Reference proteome</keyword>
<comment type="caution">
    <text evidence="1">The sequence shown here is derived from an EMBL/GenBank/DDBJ whole genome shotgun (WGS) entry which is preliminary data.</text>
</comment>
<evidence type="ECO:0000313" key="2">
    <source>
        <dbReference type="Proteomes" id="UP000188268"/>
    </source>
</evidence>
<organism evidence="1 2">
    <name type="scientific">Corchorus capsularis</name>
    <name type="common">Jute</name>
    <dbReference type="NCBI Taxonomy" id="210143"/>
    <lineage>
        <taxon>Eukaryota</taxon>
        <taxon>Viridiplantae</taxon>
        <taxon>Streptophyta</taxon>
        <taxon>Embryophyta</taxon>
        <taxon>Tracheophyta</taxon>
        <taxon>Spermatophyta</taxon>
        <taxon>Magnoliopsida</taxon>
        <taxon>eudicotyledons</taxon>
        <taxon>Gunneridae</taxon>
        <taxon>Pentapetalae</taxon>
        <taxon>rosids</taxon>
        <taxon>malvids</taxon>
        <taxon>Malvales</taxon>
        <taxon>Malvaceae</taxon>
        <taxon>Grewioideae</taxon>
        <taxon>Apeibeae</taxon>
        <taxon>Corchorus</taxon>
    </lineage>
</organism>
<accession>A0A1R3I4E0</accession>
<dbReference type="EMBL" id="AWWV01010752">
    <property type="protein sequence ID" value="OMO77371.1"/>
    <property type="molecule type" value="Genomic_DNA"/>
</dbReference>
<feature type="non-terminal residue" evidence="1">
    <location>
        <position position="93"/>
    </location>
</feature>
<protein>
    <submittedName>
        <fullName evidence="1">Uncharacterized protein</fullName>
    </submittedName>
</protein>
<sequence length="93" mass="10060">MPEMLQEINSRGFRGFRRIRDSSCREQGAAGLGAFYVTVGGARPDLAGGWSRVSRDHMTGPGFTPSRGILYSVKITTKPPSYPVSAVTLRGIT</sequence>
<dbReference type="Proteomes" id="UP000188268">
    <property type="component" value="Unassembled WGS sequence"/>
</dbReference>
<dbReference type="AlphaFoldDB" id="A0A1R3I4E0"/>
<dbReference type="Gramene" id="OMO77371">
    <property type="protein sequence ID" value="OMO77371"/>
    <property type="gene ID" value="CCACVL1_15047"/>
</dbReference>
<proteinExistence type="predicted"/>
<reference evidence="1 2" key="1">
    <citation type="submission" date="2013-09" db="EMBL/GenBank/DDBJ databases">
        <title>Corchorus capsularis genome sequencing.</title>
        <authorList>
            <person name="Alam M."/>
            <person name="Haque M.S."/>
            <person name="Islam M.S."/>
            <person name="Emdad E.M."/>
            <person name="Islam M.M."/>
            <person name="Ahmed B."/>
            <person name="Halim A."/>
            <person name="Hossen Q.M.M."/>
            <person name="Hossain M.Z."/>
            <person name="Ahmed R."/>
            <person name="Khan M.M."/>
            <person name="Islam R."/>
            <person name="Rashid M.M."/>
            <person name="Khan S.A."/>
            <person name="Rahman M.S."/>
            <person name="Alam M."/>
        </authorList>
    </citation>
    <scope>NUCLEOTIDE SEQUENCE [LARGE SCALE GENOMIC DNA]</scope>
    <source>
        <strain evidence="2">cv. CVL-1</strain>
        <tissue evidence="1">Whole seedling</tissue>
    </source>
</reference>
<evidence type="ECO:0000313" key="1">
    <source>
        <dbReference type="EMBL" id="OMO77371.1"/>
    </source>
</evidence>